<gene>
    <name evidence="3" type="ORF">G8759_05010</name>
</gene>
<dbReference type="Gene3D" id="2.40.160.130">
    <property type="entry name" value="Capsule assembly protein Wzi"/>
    <property type="match status" value="1"/>
</dbReference>
<dbReference type="PROSITE" id="PS51257">
    <property type="entry name" value="PROKAR_LIPOPROTEIN"/>
    <property type="match status" value="1"/>
</dbReference>
<feature type="chain" id="PRO_5026279838" evidence="2">
    <location>
        <begin position="24"/>
        <end position="519"/>
    </location>
</feature>
<proteinExistence type="predicted"/>
<evidence type="ECO:0000313" key="4">
    <source>
        <dbReference type="Proteomes" id="UP000501802"/>
    </source>
</evidence>
<feature type="signal peptide" evidence="2">
    <location>
        <begin position="1"/>
        <end position="23"/>
    </location>
</feature>
<dbReference type="KEGG" id="spib:G8759_05010"/>
<sequence length="519" mass="57706">MRISFFVFCWLCFLGGCSSTSYGQRMNQYSAEVGGMASSDQTPFWLRANQYGTVPLTTPFLRLNVNLHSDYQPTDSTGYRHKSDWGYGLNVVANAGQNSQFLLPEAYIKGRLGAFEFYAGRRKEIVGLVDTLLTTGAYAWSGNALPIPKIQIGLPTFTPIPFTKGVISVLGAWAHGWFENSDRLVKGSYLHHKYFYLRLGKPSWRVRLYSGFNHQVIWGGYADPKVLGPVVAVDGKLPSSLRYYPNVILGTRGNDFANDNNLTSFEDNRIGNHLGSLDLAADVDFNSWNLYVYRQFLYDDGSLFYGTNIQDGLNGLRIKNLTEPTGSAFFLRQFTFEYLFTGSQGGSEFVIDDPERRGRDNYFNHSQFVDGWTYFGRTIGTPFLMPRTEINPDLSTFSSAIANNRVSVFHVGLSALLFNAIDLTTRLSYSINAGTYDIPFVNLPRQFSGLVTLGVPINILGGAVINGSIAADAGKLLPGSVGAYLGLKKTGFLGSQPSRTKPVTNPKRRSARETPNYRW</sequence>
<accession>A0A6G9AHU2</accession>
<dbReference type="AlphaFoldDB" id="A0A6G9AHU2"/>
<organism evidence="3 4">
    <name type="scientific">Spirosoma aureum</name>
    <dbReference type="NCBI Taxonomy" id="2692134"/>
    <lineage>
        <taxon>Bacteria</taxon>
        <taxon>Pseudomonadati</taxon>
        <taxon>Bacteroidota</taxon>
        <taxon>Cytophagia</taxon>
        <taxon>Cytophagales</taxon>
        <taxon>Cytophagaceae</taxon>
        <taxon>Spirosoma</taxon>
    </lineage>
</organism>
<evidence type="ECO:0000256" key="1">
    <source>
        <dbReference type="SAM" id="MobiDB-lite"/>
    </source>
</evidence>
<reference evidence="3 4" key="1">
    <citation type="submission" date="2020-03" db="EMBL/GenBank/DDBJ databases">
        <authorList>
            <person name="Kim M.K."/>
        </authorList>
    </citation>
    <scope>NUCLEOTIDE SEQUENCE [LARGE SCALE GENOMIC DNA]</scope>
    <source>
        <strain evidence="3 4">BT328</strain>
    </source>
</reference>
<protein>
    <submittedName>
        <fullName evidence="3">Capsule assembly Wzi family protein</fullName>
    </submittedName>
</protein>
<dbReference type="Proteomes" id="UP000501802">
    <property type="component" value="Chromosome"/>
</dbReference>
<dbReference type="InterPro" id="IPR026950">
    <property type="entry name" value="Caps_assemb_Wzi"/>
</dbReference>
<keyword evidence="2" id="KW-0732">Signal</keyword>
<feature type="region of interest" description="Disordered" evidence="1">
    <location>
        <begin position="495"/>
        <end position="519"/>
    </location>
</feature>
<dbReference type="Pfam" id="PF14052">
    <property type="entry name" value="Caps_assemb_Wzi"/>
    <property type="match status" value="1"/>
</dbReference>
<dbReference type="EMBL" id="CP050063">
    <property type="protein sequence ID" value="QIP12037.1"/>
    <property type="molecule type" value="Genomic_DNA"/>
</dbReference>
<keyword evidence="4" id="KW-1185">Reference proteome</keyword>
<evidence type="ECO:0000313" key="3">
    <source>
        <dbReference type="EMBL" id="QIP12037.1"/>
    </source>
</evidence>
<name>A0A6G9AHU2_9BACT</name>
<dbReference type="InterPro" id="IPR038636">
    <property type="entry name" value="Wzi_sf"/>
</dbReference>
<evidence type="ECO:0000256" key="2">
    <source>
        <dbReference type="SAM" id="SignalP"/>
    </source>
</evidence>